<proteinExistence type="predicted"/>
<dbReference type="AlphaFoldDB" id="D7KFP7"/>
<dbReference type="Gramene" id="scaffold_103436.1">
    <property type="protein sequence ID" value="scaffold_103436.1"/>
    <property type="gene ID" value="scaffold_103436.1"/>
</dbReference>
<sequence length="86" mass="9392">MQGGLLDGTLIAIKKLSSKSCQGTKICKRDQYDHLPLQHPNLMLEVVFDVMIISNAGADLRFKQSSLSSDYVVSIVTSSSESAFDL</sequence>
<protein>
    <submittedName>
        <fullName evidence="1">Predicted protein</fullName>
    </submittedName>
</protein>
<keyword evidence="2" id="KW-1185">Reference proteome</keyword>
<accession>D7KFP7</accession>
<evidence type="ECO:0000313" key="1">
    <source>
        <dbReference type="EMBL" id="EFH69904.1"/>
    </source>
</evidence>
<dbReference type="Proteomes" id="UP000008694">
    <property type="component" value="Unassembled WGS sequence"/>
</dbReference>
<name>D7KFP7_ARALL</name>
<dbReference type="HOGENOM" id="CLU_2500965_0_0_1"/>
<reference evidence="2" key="1">
    <citation type="journal article" date="2011" name="Nat. Genet.">
        <title>The Arabidopsis lyrata genome sequence and the basis of rapid genome size change.</title>
        <authorList>
            <person name="Hu T.T."/>
            <person name="Pattyn P."/>
            <person name="Bakker E.G."/>
            <person name="Cao J."/>
            <person name="Cheng J.-F."/>
            <person name="Clark R.M."/>
            <person name="Fahlgren N."/>
            <person name="Fawcett J.A."/>
            <person name="Grimwood J."/>
            <person name="Gundlach H."/>
            <person name="Haberer G."/>
            <person name="Hollister J.D."/>
            <person name="Ossowski S."/>
            <person name="Ottilar R.P."/>
            <person name="Salamov A.A."/>
            <person name="Schneeberger K."/>
            <person name="Spannagl M."/>
            <person name="Wang X."/>
            <person name="Yang L."/>
            <person name="Nasrallah M.E."/>
            <person name="Bergelson J."/>
            <person name="Carrington J.C."/>
            <person name="Gaut B.S."/>
            <person name="Schmutz J."/>
            <person name="Mayer K.F.X."/>
            <person name="Van de Peer Y."/>
            <person name="Grigoriev I.V."/>
            <person name="Nordborg M."/>
            <person name="Weigel D."/>
            <person name="Guo Y.-L."/>
        </authorList>
    </citation>
    <scope>NUCLEOTIDE SEQUENCE [LARGE SCALE GENOMIC DNA]</scope>
    <source>
        <strain evidence="2">cv. MN47</strain>
    </source>
</reference>
<gene>
    <name evidence="1" type="ORF">ARALYDRAFT_890642</name>
</gene>
<evidence type="ECO:0000313" key="2">
    <source>
        <dbReference type="Proteomes" id="UP000008694"/>
    </source>
</evidence>
<dbReference type="EMBL" id="GL348713">
    <property type="protein sequence ID" value="EFH69904.1"/>
    <property type="molecule type" value="Genomic_DNA"/>
</dbReference>
<organism evidence="2">
    <name type="scientific">Arabidopsis lyrata subsp. lyrata</name>
    <name type="common">Lyre-leaved rock-cress</name>
    <dbReference type="NCBI Taxonomy" id="81972"/>
    <lineage>
        <taxon>Eukaryota</taxon>
        <taxon>Viridiplantae</taxon>
        <taxon>Streptophyta</taxon>
        <taxon>Embryophyta</taxon>
        <taxon>Tracheophyta</taxon>
        <taxon>Spermatophyta</taxon>
        <taxon>Magnoliopsida</taxon>
        <taxon>eudicotyledons</taxon>
        <taxon>Gunneridae</taxon>
        <taxon>Pentapetalae</taxon>
        <taxon>rosids</taxon>
        <taxon>malvids</taxon>
        <taxon>Brassicales</taxon>
        <taxon>Brassicaceae</taxon>
        <taxon>Camelineae</taxon>
        <taxon>Arabidopsis</taxon>
    </lineage>
</organism>